<evidence type="ECO:0000256" key="6">
    <source>
        <dbReference type="ARBA" id="ARBA00023136"/>
    </source>
</evidence>
<keyword evidence="4" id="KW-0813">Transport</keyword>
<keyword evidence="5 8" id="KW-1133">Transmembrane helix</keyword>
<evidence type="ECO:0000256" key="3">
    <source>
        <dbReference type="ARBA" id="ARBA00022692"/>
    </source>
</evidence>
<keyword evidence="4" id="KW-0571">Peptide transport</keyword>
<evidence type="ECO:0000256" key="2">
    <source>
        <dbReference type="ARBA" id="ARBA00005982"/>
    </source>
</evidence>
<feature type="transmembrane region" description="Helical" evidence="8">
    <location>
        <begin position="384"/>
        <end position="406"/>
    </location>
</feature>
<dbReference type="Proteomes" id="UP001642540">
    <property type="component" value="Unassembled WGS sequence"/>
</dbReference>
<evidence type="ECO:0000256" key="4">
    <source>
        <dbReference type="ARBA" id="ARBA00022856"/>
    </source>
</evidence>
<proteinExistence type="inferred from homology"/>
<evidence type="ECO:0000313" key="10">
    <source>
        <dbReference type="Proteomes" id="UP001642540"/>
    </source>
</evidence>
<feature type="compositionally biased region" description="Basic and acidic residues" evidence="7">
    <location>
        <begin position="417"/>
        <end position="439"/>
    </location>
</feature>
<feature type="transmembrane region" description="Helical" evidence="8">
    <location>
        <begin position="52"/>
        <end position="69"/>
    </location>
</feature>
<protein>
    <recommendedName>
        <fullName evidence="11">Peptide transporter family 1</fullName>
    </recommendedName>
</protein>
<accession>A0ABP1PNU7</accession>
<gene>
    <name evidence="9" type="ORF">ODALV1_LOCUS1154</name>
</gene>
<dbReference type="Pfam" id="PF00854">
    <property type="entry name" value="PTR2"/>
    <property type="match status" value="2"/>
</dbReference>
<evidence type="ECO:0008006" key="11">
    <source>
        <dbReference type="Google" id="ProtNLM"/>
    </source>
</evidence>
<evidence type="ECO:0000313" key="9">
    <source>
        <dbReference type="EMBL" id="CAL8070265.1"/>
    </source>
</evidence>
<evidence type="ECO:0000256" key="8">
    <source>
        <dbReference type="SAM" id="Phobius"/>
    </source>
</evidence>
<sequence>MNGEVFGSFTIKPDQMQVLNPFLILAFIPIFDQLIYPAFAKIGLLKKPLQRLTVGGVLAGIAFVVSGILELQLEPTYAVKLGANEAHVNFINGLPCSVRMEIGGINSTQIEEFGQHILKQIEGGKTYAAKFTPAGEGCSSYKPFDYQLETTNEEARSYMIMGDGTTASIKKANTPDKLKKDGEGASKLKFLFIGFDDPTSRNGTIQFREGDELMKVWQEPDIETDEHGKRVKPVSVKGVQVADFDSGIYKMEPHETTLVLMTPNIESQDISKKYVTVGTIKPKQGGNYLYVIKKESGEDKFEIKDYVITQPNSIHMLWLIPQFVIITVGEVMFSVTGLQFAFSQAPSSMKSVLQASWLLTVAFGNVIVVFLAEFKPFEEQSKEFFLYSGLMFVDMIIFAVLAYFYIPVEISEEDDKDTNTVEMRESSPTRKKNEEYKEA</sequence>
<dbReference type="PANTHER" id="PTHR11654">
    <property type="entry name" value="OLIGOPEPTIDE TRANSPORTER-RELATED"/>
    <property type="match status" value="1"/>
</dbReference>
<dbReference type="EMBL" id="CAXLJM020000004">
    <property type="protein sequence ID" value="CAL8070265.1"/>
    <property type="molecule type" value="Genomic_DNA"/>
</dbReference>
<dbReference type="InterPro" id="IPR000109">
    <property type="entry name" value="POT_fam"/>
</dbReference>
<keyword evidence="10" id="KW-1185">Reference proteome</keyword>
<evidence type="ECO:0000256" key="5">
    <source>
        <dbReference type="ARBA" id="ARBA00022989"/>
    </source>
</evidence>
<comment type="subcellular location">
    <subcellularLocation>
        <location evidence="1">Membrane</location>
        <topology evidence="1">Multi-pass membrane protein</topology>
    </subcellularLocation>
</comment>
<reference evidence="9 10" key="1">
    <citation type="submission" date="2024-08" db="EMBL/GenBank/DDBJ databases">
        <authorList>
            <person name="Cucini C."/>
            <person name="Frati F."/>
        </authorList>
    </citation>
    <scope>NUCLEOTIDE SEQUENCE [LARGE SCALE GENOMIC DNA]</scope>
</reference>
<feature type="transmembrane region" description="Helical" evidence="8">
    <location>
        <begin position="22"/>
        <end position="40"/>
    </location>
</feature>
<comment type="caution">
    <text evidence="9">The sequence shown here is derived from an EMBL/GenBank/DDBJ whole genome shotgun (WGS) entry which is preliminary data.</text>
</comment>
<feature type="transmembrane region" description="Helical" evidence="8">
    <location>
        <begin position="352"/>
        <end position="372"/>
    </location>
</feature>
<organism evidence="9 10">
    <name type="scientific">Orchesella dallaii</name>
    <dbReference type="NCBI Taxonomy" id="48710"/>
    <lineage>
        <taxon>Eukaryota</taxon>
        <taxon>Metazoa</taxon>
        <taxon>Ecdysozoa</taxon>
        <taxon>Arthropoda</taxon>
        <taxon>Hexapoda</taxon>
        <taxon>Collembola</taxon>
        <taxon>Entomobryomorpha</taxon>
        <taxon>Entomobryoidea</taxon>
        <taxon>Orchesellidae</taxon>
        <taxon>Orchesellinae</taxon>
        <taxon>Orchesella</taxon>
    </lineage>
</organism>
<comment type="similarity">
    <text evidence="2">Belongs to the major facilitator superfamily. Proton-dependent oligopeptide transporter (POT/PTR) (TC 2.A.17) family.</text>
</comment>
<name>A0ABP1PNU7_9HEXA</name>
<dbReference type="InterPro" id="IPR036259">
    <property type="entry name" value="MFS_trans_sf"/>
</dbReference>
<evidence type="ECO:0000256" key="1">
    <source>
        <dbReference type="ARBA" id="ARBA00004141"/>
    </source>
</evidence>
<feature type="transmembrane region" description="Helical" evidence="8">
    <location>
        <begin position="316"/>
        <end position="340"/>
    </location>
</feature>
<keyword evidence="6 8" id="KW-0472">Membrane</keyword>
<keyword evidence="3 8" id="KW-0812">Transmembrane</keyword>
<evidence type="ECO:0000256" key="7">
    <source>
        <dbReference type="SAM" id="MobiDB-lite"/>
    </source>
</evidence>
<feature type="region of interest" description="Disordered" evidence="7">
    <location>
        <begin position="415"/>
        <end position="439"/>
    </location>
</feature>
<keyword evidence="4" id="KW-0653">Protein transport</keyword>
<dbReference type="Gene3D" id="1.20.1250.20">
    <property type="entry name" value="MFS general substrate transporter like domains"/>
    <property type="match status" value="2"/>
</dbReference>